<evidence type="ECO:0000259" key="8">
    <source>
        <dbReference type="Pfam" id="PF01765"/>
    </source>
</evidence>
<dbReference type="EMBL" id="JALJOR010000004">
    <property type="protein sequence ID" value="KAK9817849.1"/>
    <property type="molecule type" value="Genomic_DNA"/>
</dbReference>
<dbReference type="CDD" id="cd00520">
    <property type="entry name" value="RRF"/>
    <property type="match status" value="1"/>
</dbReference>
<dbReference type="FunFam" id="3.30.1360.40:FF:000001">
    <property type="entry name" value="Ribosome-recycling factor"/>
    <property type="match status" value="1"/>
</dbReference>
<dbReference type="PANTHER" id="PTHR20982">
    <property type="entry name" value="RIBOSOME RECYCLING FACTOR"/>
    <property type="match status" value="1"/>
</dbReference>
<dbReference type="Proteomes" id="UP001489004">
    <property type="component" value="Unassembled WGS sequence"/>
</dbReference>
<dbReference type="FunFam" id="1.10.132.20:FF:000001">
    <property type="entry name" value="Ribosome-recycling factor"/>
    <property type="match status" value="1"/>
</dbReference>
<dbReference type="GO" id="GO:0006412">
    <property type="term" value="P:translation"/>
    <property type="evidence" value="ECO:0007669"/>
    <property type="project" value="UniProtKB-KW"/>
</dbReference>
<evidence type="ECO:0000256" key="5">
    <source>
        <dbReference type="ARBA" id="ARBA00022490"/>
    </source>
</evidence>
<dbReference type="HAMAP" id="MF_00040">
    <property type="entry name" value="RRF"/>
    <property type="match status" value="1"/>
</dbReference>
<comment type="subcellular location">
    <subcellularLocation>
        <location evidence="2">Cytoplasm</location>
    </subcellularLocation>
</comment>
<dbReference type="Gene3D" id="1.10.132.20">
    <property type="entry name" value="Ribosome-recycling factor"/>
    <property type="match status" value="1"/>
</dbReference>
<dbReference type="GO" id="GO:0005737">
    <property type="term" value="C:cytoplasm"/>
    <property type="evidence" value="ECO:0007669"/>
    <property type="project" value="UniProtKB-SubCell"/>
</dbReference>
<dbReference type="GO" id="GO:0043023">
    <property type="term" value="F:ribosomal large subunit binding"/>
    <property type="evidence" value="ECO:0007669"/>
    <property type="project" value="TreeGrafter"/>
</dbReference>
<dbReference type="PANTHER" id="PTHR20982:SF3">
    <property type="entry name" value="MITOCHONDRIAL RIBOSOME RECYCLING FACTOR PSEUDO 1"/>
    <property type="match status" value="1"/>
</dbReference>
<organism evidence="9 10">
    <name type="scientific">[Myrmecia] bisecta</name>
    <dbReference type="NCBI Taxonomy" id="41462"/>
    <lineage>
        <taxon>Eukaryota</taxon>
        <taxon>Viridiplantae</taxon>
        <taxon>Chlorophyta</taxon>
        <taxon>core chlorophytes</taxon>
        <taxon>Trebouxiophyceae</taxon>
        <taxon>Trebouxiales</taxon>
        <taxon>Trebouxiaceae</taxon>
        <taxon>Myrmecia</taxon>
    </lineage>
</organism>
<evidence type="ECO:0000256" key="4">
    <source>
        <dbReference type="ARBA" id="ARBA00014063"/>
    </source>
</evidence>
<protein>
    <recommendedName>
        <fullName evidence="4">Ribosome-recycling factor, chloroplastic</fullName>
    </recommendedName>
    <alternativeName>
        <fullName evidence="7">Ribosome-releasing factor, chloroplastic</fullName>
    </alternativeName>
</protein>
<dbReference type="SUPFAM" id="SSF55194">
    <property type="entry name" value="Ribosome recycling factor, RRF"/>
    <property type="match status" value="1"/>
</dbReference>
<comment type="similarity">
    <text evidence="3">Belongs to the RRF family.</text>
</comment>
<dbReference type="InterPro" id="IPR002661">
    <property type="entry name" value="Ribosome_recyc_fac"/>
</dbReference>
<feature type="domain" description="Ribosome recycling factor" evidence="8">
    <location>
        <begin position="72"/>
        <end position="233"/>
    </location>
</feature>
<evidence type="ECO:0000256" key="2">
    <source>
        <dbReference type="ARBA" id="ARBA00004496"/>
    </source>
</evidence>
<comment type="caution">
    <text evidence="9">The sequence shown here is derived from an EMBL/GenBank/DDBJ whole genome shotgun (WGS) entry which is preliminary data.</text>
</comment>
<reference evidence="9 10" key="1">
    <citation type="journal article" date="2024" name="Nat. Commun.">
        <title>Phylogenomics reveals the evolutionary origins of lichenization in chlorophyte algae.</title>
        <authorList>
            <person name="Puginier C."/>
            <person name="Libourel C."/>
            <person name="Otte J."/>
            <person name="Skaloud P."/>
            <person name="Haon M."/>
            <person name="Grisel S."/>
            <person name="Petersen M."/>
            <person name="Berrin J.G."/>
            <person name="Delaux P.M."/>
            <person name="Dal Grande F."/>
            <person name="Keller J."/>
        </authorList>
    </citation>
    <scope>NUCLEOTIDE SEQUENCE [LARGE SCALE GENOMIC DNA]</scope>
    <source>
        <strain evidence="9 10">SAG 2043</strain>
    </source>
</reference>
<proteinExistence type="inferred from homology"/>
<dbReference type="InterPro" id="IPR023584">
    <property type="entry name" value="Ribosome_recyc_fac_dom"/>
</dbReference>
<keyword evidence="6" id="KW-0648">Protein biosynthesis</keyword>
<dbReference type="Pfam" id="PF01765">
    <property type="entry name" value="RRF"/>
    <property type="match status" value="1"/>
</dbReference>
<evidence type="ECO:0000256" key="7">
    <source>
        <dbReference type="ARBA" id="ARBA00032397"/>
    </source>
</evidence>
<dbReference type="NCBIfam" id="TIGR00496">
    <property type="entry name" value="frr"/>
    <property type="match status" value="1"/>
</dbReference>
<dbReference type="InterPro" id="IPR036191">
    <property type="entry name" value="RRF_sf"/>
</dbReference>
<evidence type="ECO:0000256" key="6">
    <source>
        <dbReference type="ARBA" id="ARBA00022917"/>
    </source>
</evidence>
<evidence type="ECO:0000313" key="9">
    <source>
        <dbReference type="EMBL" id="KAK9817849.1"/>
    </source>
</evidence>
<evidence type="ECO:0000256" key="1">
    <source>
        <dbReference type="ARBA" id="ARBA00002952"/>
    </source>
</evidence>
<dbReference type="Gene3D" id="3.30.1360.40">
    <property type="match status" value="1"/>
</dbReference>
<evidence type="ECO:0000313" key="10">
    <source>
        <dbReference type="Proteomes" id="UP001489004"/>
    </source>
</evidence>
<dbReference type="AlphaFoldDB" id="A0AAW1QBD0"/>
<name>A0AAW1QBD0_9CHLO</name>
<evidence type="ECO:0000256" key="3">
    <source>
        <dbReference type="ARBA" id="ARBA00005912"/>
    </source>
</evidence>
<sequence length="236" mass="26595">MQQRCLRVCLRAQRVPHTLCKQPSRQSSSLHFQQRQSRLASVRVVAASQEEEEFDIEGETMERMEKCMEAVKRSFSTVRTGRANPAMLDRIQVDYYGAPTPLKQLAGISAPESSVLVIQPYDKSSTQAIEKAIMQSDLALTPNSDGNVIRINIPQLTADRRKEMSKTVSKLGEEGKTAIRSVRRDSMKAIEKHEKSSSCSEDEAKDYEVAVQDLTDDYVKQIDKLVKSKQDELTSL</sequence>
<keyword evidence="10" id="KW-1185">Reference proteome</keyword>
<comment type="function">
    <text evidence="1">Responsible for the release of ribosomes from messenger RNA at the termination of chloroplastic protein biosynthesis.</text>
</comment>
<accession>A0AAW1QBD0</accession>
<keyword evidence="5" id="KW-0963">Cytoplasm</keyword>
<gene>
    <name evidence="9" type="ORF">WJX72_003122</name>
</gene>